<dbReference type="NCBIfam" id="NF033520">
    <property type="entry name" value="transpos_IS982"/>
    <property type="match status" value="1"/>
</dbReference>
<dbReference type="InterPro" id="IPR025668">
    <property type="entry name" value="Tnp_DDE_dom"/>
</dbReference>
<dbReference type="KEGG" id="lzy:LZ3411_1345"/>
<proteinExistence type="predicted"/>
<dbReference type="KEGG" id="lzy:LZ3411_0833"/>
<evidence type="ECO:0000313" key="3">
    <source>
        <dbReference type="EMBL" id="SMS13229.1"/>
    </source>
</evidence>
<dbReference type="KEGG" id="lzy:LZ3411_0904"/>
<dbReference type="EMBL" id="LT854705">
    <property type="protein sequence ID" value="SMS14914.1"/>
    <property type="molecule type" value="Genomic_DNA"/>
</dbReference>
<evidence type="ECO:0000313" key="5">
    <source>
        <dbReference type="EMBL" id="SMS13574.1"/>
    </source>
</evidence>
<dbReference type="KEGG" id="lzy:LZ3411_0179"/>
<dbReference type="KEGG" id="lzy:LZ3411_0659"/>
<accession>A0A1Y6JTQ9</accession>
<dbReference type="EMBL" id="LT854705">
    <property type="protein sequence ID" value="SMS14822.1"/>
    <property type="molecule type" value="Genomic_DNA"/>
</dbReference>
<dbReference type="KEGG" id="lzy:LZ3411_0185"/>
<organism evidence="4 12">
    <name type="scientific">Levilactobacillus zymae</name>
    <dbReference type="NCBI Taxonomy" id="267363"/>
    <lineage>
        <taxon>Bacteria</taxon>
        <taxon>Bacillati</taxon>
        <taxon>Bacillota</taxon>
        <taxon>Bacilli</taxon>
        <taxon>Lactobacillales</taxon>
        <taxon>Lactobacillaceae</taxon>
        <taxon>Levilactobacillus</taxon>
    </lineage>
</organism>
<feature type="domain" description="Transposase DDE" evidence="1">
    <location>
        <begin position="116"/>
        <end position="261"/>
    </location>
</feature>
<dbReference type="KEGG" id="lzy:LZ3411_1864"/>
<dbReference type="EMBL" id="LT854705">
    <property type="protein sequence ID" value="SMS13235.1"/>
    <property type="molecule type" value="Genomic_DNA"/>
</dbReference>
<dbReference type="EMBL" id="LT854705">
    <property type="protein sequence ID" value="SMS13883.1"/>
    <property type="molecule type" value="Genomic_DNA"/>
</dbReference>
<dbReference type="Pfam" id="PF13612">
    <property type="entry name" value="DDE_Tnp_1_3"/>
    <property type="match status" value="1"/>
</dbReference>
<gene>
    <name evidence="2" type="ORF">LZ3411_0171</name>
    <name evidence="3" type="ORF">LZ3411_0179</name>
    <name evidence="4" type="ORF">LZ3411_0185</name>
    <name evidence="5" type="ORF">LZ3411_0524</name>
    <name evidence="6" type="ORF">LZ3411_0659</name>
    <name evidence="7" type="ORF">LZ3411_0833</name>
    <name evidence="8" type="ORF">LZ3411_0904</name>
    <name evidence="9" type="ORF">LZ3411_1345</name>
    <name evidence="10" type="ORF">LZ3411_1772</name>
    <name evidence="11" type="ORF">LZ3411_1864</name>
</gene>
<evidence type="ECO:0000313" key="9">
    <source>
        <dbReference type="EMBL" id="SMS14395.1"/>
    </source>
</evidence>
<evidence type="ECO:0000259" key="1">
    <source>
        <dbReference type="Pfam" id="PF13612"/>
    </source>
</evidence>
<dbReference type="KEGG" id="lzy:LZ3411_0524"/>
<dbReference type="EMBL" id="LT854705">
    <property type="protein sequence ID" value="SMS14395.1"/>
    <property type="molecule type" value="Genomic_DNA"/>
</dbReference>
<sequence length="298" mass="34794">MQDQLKIIANPNPIQVQLANFMKIIEPVYLTLDKQFRFRCNYQEEKVSDVVILASMLLRIDLRDASEAHFHQMMLASGIQLPERSRYNRRCRKLIPVERYIRFRLLMKYKRPALYEIIDSAPITLVSARRSQEAKVLRPIANKGFNATKQLYFYGFKLHVVLNDQGFPLNWEISTASTDDRKVAEELLLTAPNNQVLADGGYLSQPLKERLFKLYHINLWTPLRKNMAHHKRVNSSLLKNLRRHIETFFNNLNIVGHFEHPGIRTLSGLNARLESMFLWMTINTHRHLLDGKSGLSIT</sequence>
<dbReference type="AlphaFoldDB" id="A0A1Y6JTQ9"/>
<evidence type="ECO:0000313" key="11">
    <source>
        <dbReference type="EMBL" id="SMS14914.1"/>
    </source>
</evidence>
<evidence type="ECO:0000313" key="12">
    <source>
        <dbReference type="Proteomes" id="UP000195412"/>
    </source>
</evidence>
<evidence type="ECO:0000313" key="10">
    <source>
        <dbReference type="EMBL" id="SMS14822.1"/>
    </source>
</evidence>
<dbReference type="EMBL" id="LT854705">
    <property type="protein sequence ID" value="SMS13574.1"/>
    <property type="molecule type" value="Genomic_DNA"/>
</dbReference>
<dbReference type="EMBL" id="LT854705">
    <property type="protein sequence ID" value="SMS13709.1"/>
    <property type="molecule type" value="Genomic_DNA"/>
</dbReference>
<dbReference type="EMBL" id="LT854705">
    <property type="protein sequence ID" value="SMS13954.1"/>
    <property type="molecule type" value="Genomic_DNA"/>
</dbReference>
<dbReference type="KEGG" id="lzy:LZ3411_0171"/>
<evidence type="ECO:0000313" key="8">
    <source>
        <dbReference type="EMBL" id="SMS13954.1"/>
    </source>
</evidence>
<reference evidence="4" key="2">
    <citation type="submission" date="2017-05" db="EMBL/GenBank/DDBJ databases">
        <authorList>
            <person name="Song R."/>
            <person name="Chenine A.L."/>
            <person name="Ruprecht R.M."/>
        </authorList>
    </citation>
    <scope>NUCLEOTIDE SEQUENCE</scope>
    <source>
        <strain evidence="4">ACA-DC 3411</strain>
    </source>
</reference>
<evidence type="ECO:0000313" key="2">
    <source>
        <dbReference type="EMBL" id="SMS13221.1"/>
    </source>
</evidence>
<name>A0A1Y6JTQ9_9LACO</name>
<dbReference type="KEGG" id="lzy:LZ3411_1772"/>
<protein>
    <submittedName>
        <fullName evidence="4">Mobile element protein</fullName>
    </submittedName>
</protein>
<dbReference type="Proteomes" id="UP000195412">
    <property type="component" value="Chromosome I"/>
</dbReference>
<evidence type="ECO:0000313" key="7">
    <source>
        <dbReference type="EMBL" id="SMS13883.1"/>
    </source>
</evidence>
<evidence type="ECO:0000313" key="6">
    <source>
        <dbReference type="EMBL" id="SMS13709.1"/>
    </source>
</evidence>
<evidence type="ECO:0000313" key="4">
    <source>
        <dbReference type="EMBL" id="SMS13235.1"/>
    </source>
</evidence>
<reference evidence="12" key="1">
    <citation type="submission" date="2017-05" db="EMBL/GenBank/DDBJ databases">
        <authorList>
            <person name="Papadimitriou K."/>
        </authorList>
    </citation>
    <scope>NUCLEOTIDE SEQUENCE [LARGE SCALE GENOMIC DNA]</scope>
    <source>
        <strain evidence="12">ACA-DC 3411</strain>
    </source>
</reference>
<dbReference type="EMBL" id="LT854705">
    <property type="protein sequence ID" value="SMS13221.1"/>
    <property type="molecule type" value="Genomic_DNA"/>
</dbReference>
<dbReference type="EMBL" id="LT854705">
    <property type="protein sequence ID" value="SMS13229.1"/>
    <property type="molecule type" value="Genomic_DNA"/>
</dbReference>